<proteinExistence type="predicted"/>
<dbReference type="EMBL" id="AOHU01000109">
    <property type="protein sequence ID" value="ELY23307.1"/>
    <property type="molecule type" value="Genomic_DNA"/>
</dbReference>
<evidence type="ECO:0000256" key="1">
    <source>
        <dbReference type="SAM" id="Phobius"/>
    </source>
</evidence>
<dbReference type="OrthoDB" id="293768at2157"/>
<evidence type="ECO:0000313" key="4">
    <source>
        <dbReference type="Proteomes" id="UP000011532"/>
    </source>
</evidence>
<evidence type="ECO:0000313" key="3">
    <source>
        <dbReference type="EMBL" id="ELY23307.1"/>
    </source>
</evidence>
<comment type="caution">
    <text evidence="3">The sequence shown here is derived from an EMBL/GenBank/DDBJ whole genome shotgun (WGS) entry which is preliminary data.</text>
</comment>
<organism evidence="3 4">
    <name type="scientific">Haloferax volcanii (strain ATCC 29605 / DSM 3757 / JCM 8879 / NBRC 14742 / NCIMB 2012 / VKM B-1768 / DS2)</name>
    <name type="common">Halobacterium volcanii</name>
    <dbReference type="NCBI Taxonomy" id="309800"/>
    <lineage>
        <taxon>Archaea</taxon>
        <taxon>Methanobacteriati</taxon>
        <taxon>Methanobacteriota</taxon>
        <taxon>Stenosarchaea group</taxon>
        <taxon>Halobacteria</taxon>
        <taxon>Halobacteriales</taxon>
        <taxon>Haloferacaceae</taxon>
        <taxon>Haloferax</taxon>
    </lineage>
</organism>
<dbReference type="RefSeq" id="WP_004045401.1">
    <property type="nucleotide sequence ID" value="NC_013967.1"/>
</dbReference>
<reference evidence="3 4" key="2">
    <citation type="journal article" date="2014" name="PLoS Genet.">
        <title>Phylogenetically driven sequencing of extremely halophilic archaea reveals strategies for static and dynamic osmo-response.</title>
        <authorList>
            <person name="Becker E.A."/>
            <person name="Seitzer P.M."/>
            <person name="Tritt A."/>
            <person name="Larsen D."/>
            <person name="Krusor M."/>
            <person name="Yao A.I."/>
            <person name="Wu D."/>
            <person name="Madern D."/>
            <person name="Eisen J.A."/>
            <person name="Darling A.E."/>
            <person name="Facciotti M.T."/>
        </authorList>
    </citation>
    <scope>NUCLEOTIDE SEQUENCE [LARGE SCALE GENOMIC DNA]</scope>
    <source>
        <strain evidence="4">ATCC 29605 / DSM 3757 / JCM 8879 / NBRC 14742 / NCIMB 2012 / VKM B-1768 / DS2</strain>
    </source>
</reference>
<dbReference type="Pfam" id="PF26255">
    <property type="entry name" value="Viral_env_HRPV"/>
    <property type="match status" value="1"/>
</dbReference>
<feature type="transmembrane region" description="Helical" evidence="1">
    <location>
        <begin position="28"/>
        <end position="47"/>
    </location>
</feature>
<keyword evidence="1" id="KW-1133">Transmembrane helix</keyword>
<sequence length="537" mass="56299">MLRLASTYAAVGLSVAAAYLAGVHGDHHAAAIVAAVAVLFVALRLSFGDVLRLGALDADRVKVKARQLGTLAAVSLVVTTVATSGVVPGASPVGDASAEWVDCSLSDPLLGAAFNTLTGTDTGCRWESGEQIDYENVSKTDAYASALGIADASESYTTTTSNFLEDTRSVAWSKAKITIVNELNNGSTVSQAKVAANQTVAEYYTGVQRNVIADWNAKTYTLGYLHTESGLALTPDGFSHITEWDNKTYTLSDGSTQTLRAMDYSTNGDYHVAPETTIMPRSTADPGITTMGSIQAEDPSDGSTTHVLSAVAYAEILDNTYNQSNQIQANVDEYADDAYAQYQAGDINTSDLLDPTTIASQAATDYNSTGYYSFAAVQLASLGASGDLNASHTIETGDGTTLNGTLYYTGDDAPAGGWVTNETYTVSNFSGTFYVAAQQQDGNGSIVDLSTYENFTIVDAVNTRTGESLNATQPETYIYDSTNASALADEIDRLRDLRAEYEQAGGSGGGGGIGIGTEDRLIIAGAIVALILVATRN</sequence>
<feature type="domain" description="Envelope protein N-terminal" evidence="2">
    <location>
        <begin position="123"/>
        <end position="383"/>
    </location>
</feature>
<dbReference type="AlphaFoldDB" id="A0A384LM07"/>
<gene>
    <name evidence="3" type="ORF">C498_19619</name>
</gene>
<dbReference type="GeneID" id="8924982"/>
<name>A0A384LM07_HALVD</name>
<protein>
    <recommendedName>
        <fullName evidence="2">Envelope protein N-terminal domain-containing protein</fullName>
    </recommendedName>
</protein>
<evidence type="ECO:0000259" key="2">
    <source>
        <dbReference type="Pfam" id="PF26255"/>
    </source>
</evidence>
<feature type="transmembrane region" description="Helical" evidence="1">
    <location>
        <begin position="68"/>
        <end position="87"/>
    </location>
</feature>
<dbReference type="InterPro" id="IPR058677">
    <property type="entry name" value="ORF4_N"/>
</dbReference>
<accession>A0A384LM07</accession>
<keyword evidence="1" id="KW-0812">Transmembrane</keyword>
<reference evidence="4" key="1">
    <citation type="submission" date="2012-11" db="EMBL/GenBank/DDBJ databases">
        <authorList>
            <person name="Becker E.A."/>
            <person name="Seitzer P."/>
            <person name="Tritt A."/>
            <person name="Larsen D."/>
            <person name="Yao A."/>
            <person name="Wu D."/>
            <person name="Darling A."/>
            <person name="Eisen J.A."/>
            <person name="Facciotti M.T."/>
        </authorList>
    </citation>
    <scope>NUCLEOTIDE SEQUENCE [LARGE SCALE GENOMIC DNA]</scope>
    <source>
        <strain evidence="4">ATCC 29605 / DSM 3757 / JCM 8879 / NBRC 14742 / NCIMB 2012 / VKM B-1768 / DS2</strain>
    </source>
</reference>
<keyword evidence="1" id="KW-0472">Membrane</keyword>
<dbReference type="Proteomes" id="UP000011532">
    <property type="component" value="Unassembled WGS sequence"/>
</dbReference>